<comment type="subcellular location">
    <subcellularLocation>
        <location evidence="5">Endoplasmic reticulum membrane</location>
        <topology evidence="5">Multi-pass membrane protein</topology>
    </subcellularLocation>
    <subcellularLocation>
        <location evidence="1">Membrane</location>
        <topology evidence="1">Multi-pass membrane protein</topology>
    </subcellularLocation>
</comment>
<keyword evidence="3 5" id="KW-1133">Transmembrane helix</keyword>
<dbReference type="PANTHER" id="PTHR12714">
    <property type="entry name" value="PROTEIN-S ISOPRENYLCYSTEINE O-METHYLTRANSFERASE"/>
    <property type="match status" value="1"/>
</dbReference>
<keyword evidence="7" id="KW-1185">Reference proteome</keyword>
<dbReference type="EMBL" id="KV878210">
    <property type="protein sequence ID" value="OJJ38671.1"/>
    <property type="molecule type" value="Genomic_DNA"/>
</dbReference>
<keyword evidence="4 5" id="KW-0472">Membrane</keyword>
<evidence type="ECO:0000256" key="5">
    <source>
        <dbReference type="RuleBase" id="RU362022"/>
    </source>
</evidence>
<gene>
    <name evidence="6" type="ORF">ASPWEDRAFT_65659</name>
</gene>
<feature type="transmembrane region" description="Helical" evidence="5">
    <location>
        <begin position="86"/>
        <end position="112"/>
    </location>
</feature>
<keyword evidence="5" id="KW-0256">Endoplasmic reticulum</keyword>
<comment type="catalytic activity">
    <reaction evidence="5">
        <text>[protein]-C-terminal S-[(2E,6E)-farnesyl]-L-cysteine + S-adenosyl-L-methionine = [protein]-C-terminal S-[(2E,6E)-farnesyl]-L-cysteine methyl ester + S-adenosyl-L-homocysteine</text>
        <dbReference type="Rhea" id="RHEA:21672"/>
        <dbReference type="Rhea" id="RHEA-COMP:12125"/>
        <dbReference type="Rhea" id="RHEA-COMP:12126"/>
        <dbReference type="ChEBI" id="CHEBI:57856"/>
        <dbReference type="ChEBI" id="CHEBI:59789"/>
        <dbReference type="ChEBI" id="CHEBI:90510"/>
        <dbReference type="ChEBI" id="CHEBI:90511"/>
        <dbReference type="EC" id="2.1.1.100"/>
    </reaction>
</comment>
<evidence type="ECO:0000256" key="3">
    <source>
        <dbReference type="ARBA" id="ARBA00022989"/>
    </source>
</evidence>
<keyword evidence="2 5" id="KW-0812">Transmembrane</keyword>
<dbReference type="RefSeq" id="XP_040692347.1">
    <property type="nucleotide sequence ID" value="XM_040838807.1"/>
</dbReference>
<feature type="transmembrane region" description="Helical" evidence="5">
    <location>
        <begin position="133"/>
        <end position="157"/>
    </location>
</feature>
<keyword evidence="5" id="KW-0489">Methyltransferase</keyword>
<dbReference type="STRING" id="1073089.A0A1L9RUR0"/>
<protein>
    <recommendedName>
        <fullName evidence="5">Protein-S-isoprenylcysteine O-methyltransferase</fullName>
        <ecNumber evidence="5">2.1.1.100</ecNumber>
    </recommendedName>
</protein>
<comment type="similarity">
    <text evidence="5">Belongs to the class VI-like SAM-binding methyltransferase superfamily. Isoprenylcysteine carboxyl methyltransferase family.</text>
</comment>
<proteinExistence type="inferred from homology"/>
<evidence type="ECO:0000313" key="6">
    <source>
        <dbReference type="EMBL" id="OJJ38671.1"/>
    </source>
</evidence>
<dbReference type="GO" id="GO:0032259">
    <property type="term" value="P:methylation"/>
    <property type="evidence" value="ECO:0007669"/>
    <property type="project" value="UniProtKB-KW"/>
</dbReference>
<sequence>MTDLPSILFAALVVQAPYLLKRAFEAPNPDPNHAQKADPIANPKFIIFLNLYSYALGGIGLIHGLFSLSPSAEGFCPSPSALDPDLFSWTLPTALLLLTCLFGGYLRLLAYSQLRGNFTFRLARPSELVQDGIYAWIQHPSYTGAVLLIACYCGLFLRPGGVLGCWLGSASLNILVYGNWIFLAMAMVLTYPPRISREEKMLHDTFGKVWEDYHRRTARFIPLVV</sequence>
<feature type="transmembrane region" description="Helical" evidence="5">
    <location>
        <begin position="169"/>
        <end position="191"/>
    </location>
</feature>
<evidence type="ECO:0000313" key="7">
    <source>
        <dbReference type="Proteomes" id="UP000184383"/>
    </source>
</evidence>
<dbReference type="InterPro" id="IPR007269">
    <property type="entry name" value="ICMT_MeTrfase"/>
</dbReference>
<dbReference type="GO" id="GO:0005789">
    <property type="term" value="C:endoplasmic reticulum membrane"/>
    <property type="evidence" value="ECO:0007669"/>
    <property type="project" value="UniProtKB-SubCell"/>
</dbReference>
<evidence type="ECO:0000256" key="2">
    <source>
        <dbReference type="ARBA" id="ARBA00022692"/>
    </source>
</evidence>
<dbReference type="OrthoDB" id="422086at2759"/>
<dbReference type="GO" id="GO:0004671">
    <property type="term" value="F:protein C-terminal S-isoprenylcysteine carboxyl O-methyltransferase activity"/>
    <property type="evidence" value="ECO:0007669"/>
    <property type="project" value="UniProtKB-EC"/>
</dbReference>
<dbReference type="GeneID" id="63754655"/>
<evidence type="ECO:0000256" key="1">
    <source>
        <dbReference type="ARBA" id="ARBA00004141"/>
    </source>
</evidence>
<evidence type="ECO:0000256" key="4">
    <source>
        <dbReference type="ARBA" id="ARBA00023136"/>
    </source>
</evidence>
<name>A0A1L9RUR0_ASPWE</name>
<dbReference type="Gene3D" id="1.20.120.1630">
    <property type="match status" value="1"/>
</dbReference>
<dbReference type="VEuPathDB" id="FungiDB:ASPWEDRAFT_65659"/>
<dbReference type="Pfam" id="PF04140">
    <property type="entry name" value="ICMT"/>
    <property type="match status" value="1"/>
</dbReference>
<feature type="transmembrane region" description="Helical" evidence="5">
    <location>
        <begin position="45"/>
        <end position="66"/>
    </location>
</feature>
<accession>A0A1L9RUR0</accession>
<dbReference type="Proteomes" id="UP000184383">
    <property type="component" value="Unassembled WGS sequence"/>
</dbReference>
<keyword evidence="5" id="KW-0949">S-adenosyl-L-methionine</keyword>
<dbReference type="AlphaFoldDB" id="A0A1L9RUR0"/>
<dbReference type="PANTHER" id="PTHR12714:SF9">
    <property type="entry name" value="PROTEIN-S-ISOPRENYLCYSTEINE O-METHYLTRANSFERASE"/>
    <property type="match status" value="1"/>
</dbReference>
<reference evidence="7" key="1">
    <citation type="journal article" date="2017" name="Genome Biol.">
        <title>Comparative genomics reveals high biological diversity and specific adaptations in the industrially and medically important fungal genus Aspergillus.</title>
        <authorList>
            <person name="de Vries R.P."/>
            <person name="Riley R."/>
            <person name="Wiebenga A."/>
            <person name="Aguilar-Osorio G."/>
            <person name="Amillis S."/>
            <person name="Uchima C.A."/>
            <person name="Anderluh G."/>
            <person name="Asadollahi M."/>
            <person name="Askin M."/>
            <person name="Barry K."/>
            <person name="Battaglia E."/>
            <person name="Bayram O."/>
            <person name="Benocci T."/>
            <person name="Braus-Stromeyer S.A."/>
            <person name="Caldana C."/>
            <person name="Canovas D."/>
            <person name="Cerqueira G.C."/>
            <person name="Chen F."/>
            <person name="Chen W."/>
            <person name="Choi C."/>
            <person name="Clum A."/>
            <person name="Dos Santos R.A."/>
            <person name="Damasio A.R."/>
            <person name="Diallinas G."/>
            <person name="Emri T."/>
            <person name="Fekete E."/>
            <person name="Flipphi M."/>
            <person name="Freyberg S."/>
            <person name="Gallo A."/>
            <person name="Gournas C."/>
            <person name="Habgood R."/>
            <person name="Hainaut M."/>
            <person name="Harispe M.L."/>
            <person name="Henrissat B."/>
            <person name="Hilden K.S."/>
            <person name="Hope R."/>
            <person name="Hossain A."/>
            <person name="Karabika E."/>
            <person name="Karaffa L."/>
            <person name="Karanyi Z."/>
            <person name="Krasevec N."/>
            <person name="Kuo A."/>
            <person name="Kusch H."/>
            <person name="LaButti K."/>
            <person name="Lagendijk E.L."/>
            <person name="Lapidus A."/>
            <person name="Levasseur A."/>
            <person name="Lindquist E."/>
            <person name="Lipzen A."/>
            <person name="Logrieco A.F."/>
            <person name="MacCabe A."/>
            <person name="Maekelae M.R."/>
            <person name="Malavazi I."/>
            <person name="Melin P."/>
            <person name="Meyer V."/>
            <person name="Mielnichuk N."/>
            <person name="Miskei M."/>
            <person name="Molnar A.P."/>
            <person name="Mule G."/>
            <person name="Ngan C.Y."/>
            <person name="Orejas M."/>
            <person name="Orosz E."/>
            <person name="Ouedraogo J.P."/>
            <person name="Overkamp K.M."/>
            <person name="Park H.-S."/>
            <person name="Perrone G."/>
            <person name="Piumi F."/>
            <person name="Punt P.J."/>
            <person name="Ram A.F."/>
            <person name="Ramon A."/>
            <person name="Rauscher S."/>
            <person name="Record E."/>
            <person name="Riano-Pachon D.M."/>
            <person name="Robert V."/>
            <person name="Roehrig J."/>
            <person name="Ruller R."/>
            <person name="Salamov A."/>
            <person name="Salih N.S."/>
            <person name="Samson R.A."/>
            <person name="Sandor E."/>
            <person name="Sanguinetti M."/>
            <person name="Schuetze T."/>
            <person name="Sepcic K."/>
            <person name="Shelest E."/>
            <person name="Sherlock G."/>
            <person name="Sophianopoulou V."/>
            <person name="Squina F.M."/>
            <person name="Sun H."/>
            <person name="Susca A."/>
            <person name="Todd R.B."/>
            <person name="Tsang A."/>
            <person name="Unkles S.E."/>
            <person name="van de Wiele N."/>
            <person name="van Rossen-Uffink D."/>
            <person name="Oliveira J.V."/>
            <person name="Vesth T.C."/>
            <person name="Visser J."/>
            <person name="Yu J.-H."/>
            <person name="Zhou M."/>
            <person name="Andersen M.R."/>
            <person name="Archer D.B."/>
            <person name="Baker S.E."/>
            <person name="Benoit I."/>
            <person name="Brakhage A.A."/>
            <person name="Braus G.H."/>
            <person name="Fischer R."/>
            <person name="Frisvad J.C."/>
            <person name="Goldman G.H."/>
            <person name="Houbraken J."/>
            <person name="Oakley B."/>
            <person name="Pocsi I."/>
            <person name="Scazzocchio C."/>
            <person name="Seiboth B."/>
            <person name="vanKuyk P.A."/>
            <person name="Wortman J."/>
            <person name="Dyer P.S."/>
            <person name="Grigoriev I.V."/>
        </authorList>
    </citation>
    <scope>NUCLEOTIDE SEQUENCE [LARGE SCALE GENOMIC DNA]</scope>
    <source>
        <strain evidence="7">DTO 134E9</strain>
    </source>
</reference>
<keyword evidence="5" id="KW-0808">Transferase</keyword>
<organism evidence="6 7">
    <name type="scientific">Aspergillus wentii DTO 134E9</name>
    <dbReference type="NCBI Taxonomy" id="1073089"/>
    <lineage>
        <taxon>Eukaryota</taxon>
        <taxon>Fungi</taxon>
        <taxon>Dikarya</taxon>
        <taxon>Ascomycota</taxon>
        <taxon>Pezizomycotina</taxon>
        <taxon>Eurotiomycetes</taxon>
        <taxon>Eurotiomycetidae</taxon>
        <taxon>Eurotiales</taxon>
        <taxon>Aspergillaceae</taxon>
        <taxon>Aspergillus</taxon>
        <taxon>Aspergillus subgen. Cremei</taxon>
    </lineage>
</organism>
<dbReference type="EC" id="2.1.1.100" evidence="5"/>